<feature type="transmembrane region" description="Helical" evidence="1">
    <location>
        <begin position="53"/>
        <end position="74"/>
    </location>
</feature>
<keyword evidence="1" id="KW-0472">Membrane</keyword>
<evidence type="ECO:0000313" key="2">
    <source>
        <dbReference type="EMBL" id="MCS2610479.1"/>
    </source>
</evidence>
<keyword evidence="3" id="KW-1185">Reference proteome</keyword>
<evidence type="ECO:0000256" key="1">
    <source>
        <dbReference type="SAM" id="Phobius"/>
    </source>
</evidence>
<dbReference type="Proteomes" id="UP001165542">
    <property type="component" value="Unassembled WGS sequence"/>
</dbReference>
<sequence length="82" mass="9381">MSTHSSGLKVLGAYLTPRKLSLYVSMMVCFVMLESPLILIANSIEPMLFGLPFFLVWNLFWWFVLTMTFLVAYLTNWGSPTP</sequence>
<keyword evidence="1" id="KW-0812">Transmembrane</keyword>
<accession>A0ABT2EG62</accession>
<keyword evidence="1" id="KW-1133">Transmembrane helix</keyword>
<name>A0ABT2EG62_9GAMM</name>
<organism evidence="2 3">
    <name type="scientific">Halomonas dongshanensis</name>
    <dbReference type="NCBI Taxonomy" id="2890835"/>
    <lineage>
        <taxon>Bacteria</taxon>
        <taxon>Pseudomonadati</taxon>
        <taxon>Pseudomonadota</taxon>
        <taxon>Gammaproteobacteria</taxon>
        <taxon>Oceanospirillales</taxon>
        <taxon>Halomonadaceae</taxon>
        <taxon>Halomonas</taxon>
    </lineage>
</organism>
<dbReference type="RefSeq" id="WP_259036966.1">
    <property type="nucleotide sequence ID" value="NZ_JAJISC010000006.1"/>
</dbReference>
<dbReference type="EMBL" id="JAJISC010000006">
    <property type="protein sequence ID" value="MCS2610479.1"/>
    <property type="molecule type" value="Genomic_DNA"/>
</dbReference>
<reference evidence="2" key="1">
    <citation type="submission" date="2021-11" db="EMBL/GenBank/DDBJ databases">
        <title>Halomonas sp., isolated from a coastal aquaculture zone in Dongshan Bay.</title>
        <authorList>
            <person name="Lin W."/>
        </authorList>
    </citation>
    <scope>NUCLEOTIDE SEQUENCE</scope>
    <source>
        <strain evidence="2">Yzlin-01</strain>
    </source>
</reference>
<comment type="caution">
    <text evidence="2">The sequence shown here is derived from an EMBL/GenBank/DDBJ whole genome shotgun (WGS) entry which is preliminary data.</text>
</comment>
<evidence type="ECO:0000313" key="3">
    <source>
        <dbReference type="Proteomes" id="UP001165542"/>
    </source>
</evidence>
<feature type="transmembrane region" description="Helical" evidence="1">
    <location>
        <begin position="20"/>
        <end position="41"/>
    </location>
</feature>
<gene>
    <name evidence="2" type="ORF">LLY24_14250</name>
</gene>
<protein>
    <submittedName>
        <fullName evidence="2">Uncharacterized protein</fullName>
    </submittedName>
</protein>
<proteinExistence type="predicted"/>